<name>A0A6J5P965_9CAUD</name>
<reference evidence="1" key="1">
    <citation type="submission" date="2020-04" db="EMBL/GenBank/DDBJ databases">
        <authorList>
            <person name="Chiriac C."/>
            <person name="Salcher M."/>
            <person name="Ghai R."/>
            <person name="Kavagutti S V."/>
        </authorList>
    </citation>
    <scope>NUCLEOTIDE SEQUENCE</scope>
</reference>
<accession>A0A6J5P965</accession>
<dbReference type="EMBL" id="LR796790">
    <property type="protein sequence ID" value="CAB4165951.1"/>
    <property type="molecule type" value="Genomic_DNA"/>
</dbReference>
<proteinExistence type="predicted"/>
<protein>
    <submittedName>
        <fullName evidence="1">Uncharacterized protein</fullName>
    </submittedName>
</protein>
<feature type="non-terminal residue" evidence="1">
    <location>
        <position position="233"/>
    </location>
</feature>
<evidence type="ECO:0000313" key="1">
    <source>
        <dbReference type="EMBL" id="CAB4165951.1"/>
    </source>
</evidence>
<organism evidence="1">
    <name type="scientific">uncultured Caudovirales phage</name>
    <dbReference type="NCBI Taxonomy" id="2100421"/>
    <lineage>
        <taxon>Viruses</taxon>
        <taxon>Duplodnaviria</taxon>
        <taxon>Heunggongvirae</taxon>
        <taxon>Uroviricota</taxon>
        <taxon>Caudoviricetes</taxon>
        <taxon>Peduoviridae</taxon>
        <taxon>Maltschvirus</taxon>
        <taxon>Maltschvirus maltsch</taxon>
    </lineage>
</organism>
<gene>
    <name evidence="1" type="ORF">UFOVP851_1</name>
</gene>
<sequence>MAMQPPPPPAKGMTPPQYYAALQQQGFSPYQAYTAVQANYGNPQDYVNRQNAKQEQNSAIGQTLGSVGGLVVGSEALRGFPNVRSAFGDNNFAESGRLGITRNVPTETLDLDATGGSATPTIKEVGAVTMPDGTPGTLMSDGGKIGQNGKIVNADGSSGGSISGQALAGLQIAGGAAQAYNGYKQYQSGEKLGGAANIAGGAYNTAAGVQGLAQGGATGSLAQYAPAVGTAVA</sequence>